<gene>
    <name evidence="8" type="ORF">EKE94_01740</name>
</gene>
<comment type="caution">
    <text evidence="8">The sequence shown here is derived from an EMBL/GenBank/DDBJ whole genome shotgun (WGS) entry which is preliminary data.</text>
</comment>
<reference evidence="8 9" key="1">
    <citation type="submission" date="2018-11" db="EMBL/GenBank/DDBJ databases">
        <title>Mesobaculum littorinae gen. nov., sp. nov., isolated from Littorina scabra that represents a novel genus of the order Rhodobacteraceae.</title>
        <authorList>
            <person name="Li F."/>
        </authorList>
    </citation>
    <scope>NUCLEOTIDE SEQUENCE [LARGE SCALE GENOMIC DNA]</scope>
    <source>
        <strain evidence="8 9">M0103</strain>
    </source>
</reference>
<evidence type="ECO:0000256" key="5">
    <source>
        <dbReference type="ARBA" id="ARBA00022729"/>
    </source>
</evidence>
<comment type="similarity">
    <text evidence="2">Belongs to the bacterial solute-binding protein 8 family.</text>
</comment>
<dbReference type="SUPFAM" id="SSF53807">
    <property type="entry name" value="Helical backbone' metal receptor"/>
    <property type="match status" value="1"/>
</dbReference>
<evidence type="ECO:0000313" key="9">
    <source>
        <dbReference type="Proteomes" id="UP000285908"/>
    </source>
</evidence>
<dbReference type="EMBL" id="RQXX01000001">
    <property type="protein sequence ID" value="RVV99433.1"/>
    <property type="molecule type" value="Genomic_DNA"/>
</dbReference>
<evidence type="ECO:0000256" key="6">
    <source>
        <dbReference type="SAM" id="SignalP"/>
    </source>
</evidence>
<dbReference type="RefSeq" id="WP_127904875.1">
    <property type="nucleotide sequence ID" value="NZ_RQXX01000001.1"/>
</dbReference>
<comment type="subcellular location">
    <subcellularLocation>
        <location evidence="1">Cell envelope</location>
    </subcellularLocation>
</comment>
<dbReference type="Proteomes" id="UP000285908">
    <property type="component" value="Unassembled WGS sequence"/>
</dbReference>
<dbReference type="PANTHER" id="PTHR30532:SF24">
    <property type="entry name" value="FERRIC ENTEROBACTIN-BINDING PERIPLASMIC PROTEIN FEPB"/>
    <property type="match status" value="1"/>
</dbReference>
<dbReference type="OrthoDB" id="1846031at2"/>
<keyword evidence="4" id="KW-0406">Ion transport</keyword>
<evidence type="ECO:0000256" key="2">
    <source>
        <dbReference type="ARBA" id="ARBA00008814"/>
    </source>
</evidence>
<sequence length="314" mass="33931">MLRALFLPLALPLALLSAPLAAQEFPLTIDHRFGQTAIPDRPARVATLDYAGADDLLALGVQPVALRYWYGDHPRAVWPWAEPLLEGAPEILRGQINFEQVAAAKPDVIIALWSGIDRAAYDRLSQIAPVVAPPRGVDPFALPWDDRAMIAGRAVGREDLARRKVAEIDALFDAAAEDHPHWQGLTATVAYMWDDRPGVYGSQDIRAQILSRLGFETPAAVDAGVPGGGFSTDISAESIGLMEADVILWFATDGDFSGVEALPTRRFLEANDRGDEIFVDALLAGAFSHASLLSLPYTLDHLVPALEEVLPAAD</sequence>
<keyword evidence="9" id="KW-1185">Reference proteome</keyword>
<dbReference type="InterPro" id="IPR002491">
    <property type="entry name" value="ABC_transptr_periplasmic_BD"/>
</dbReference>
<evidence type="ECO:0000313" key="8">
    <source>
        <dbReference type="EMBL" id="RVV99433.1"/>
    </source>
</evidence>
<evidence type="ECO:0000259" key="7">
    <source>
        <dbReference type="PROSITE" id="PS50983"/>
    </source>
</evidence>
<organism evidence="8 9">
    <name type="scientific">Mesobaculum littorinae</name>
    <dbReference type="NCBI Taxonomy" id="2486419"/>
    <lineage>
        <taxon>Bacteria</taxon>
        <taxon>Pseudomonadati</taxon>
        <taxon>Pseudomonadota</taxon>
        <taxon>Alphaproteobacteria</taxon>
        <taxon>Rhodobacterales</taxon>
        <taxon>Roseobacteraceae</taxon>
        <taxon>Mesobaculum</taxon>
    </lineage>
</organism>
<feature type="chain" id="PRO_5019414167" evidence="6">
    <location>
        <begin position="23"/>
        <end position="314"/>
    </location>
</feature>
<keyword evidence="3" id="KW-0813">Transport</keyword>
<dbReference type="InterPro" id="IPR051313">
    <property type="entry name" value="Bact_iron-sidero_bind"/>
</dbReference>
<name>A0A438AKT1_9RHOB</name>
<keyword evidence="4" id="KW-0410">Iron transport</keyword>
<proteinExistence type="inferred from homology"/>
<dbReference type="PANTHER" id="PTHR30532">
    <property type="entry name" value="IRON III DICITRATE-BINDING PERIPLASMIC PROTEIN"/>
    <property type="match status" value="1"/>
</dbReference>
<keyword evidence="4" id="KW-0408">Iron</keyword>
<keyword evidence="5 6" id="KW-0732">Signal</keyword>
<dbReference type="PROSITE" id="PS50983">
    <property type="entry name" value="FE_B12_PBP"/>
    <property type="match status" value="1"/>
</dbReference>
<dbReference type="GO" id="GO:0030288">
    <property type="term" value="C:outer membrane-bounded periplasmic space"/>
    <property type="evidence" value="ECO:0007669"/>
    <property type="project" value="TreeGrafter"/>
</dbReference>
<protein>
    <submittedName>
        <fullName evidence="8">Iron-siderophore ABC transporter substrate-binding protein</fullName>
    </submittedName>
</protein>
<dbReference type="Gene3D" id="3.40.50.1980">
    <property type="entry name" value="Nitrogenase molybdenum iron protein domain"/>
    <property type="match status" value="2"/>
</dbReference>
<evidence type="ECO:0000256" key="3">
    <source>
        <dbReference type="ARBA" id="ARBA00022448"/>
    </source>
</evidence>
<feature type="signal peptide" evidence="6">
    <location>
        <begin position="1"/>
        <end position="22"/>
    </location>
</feature>
<dbReference type="Pfam" id="PF01497">
    <property type="entry name" value="Peripla_BP_2"/>
    <property type="match status" value="1"/>
</dbReference>
<evidence type="ECO:0000256" key="1">
    <source>
        <dbReference type="ARBA" id="ARBA00004196"/>
    </source>
</evidence>
<evidence type="ECO:0000256" key="4">
    <source>
        <dbReference type="ARBA" id="ARBA00022496"/>
    </source>
</evidence>
<dbReference type="GO" id="GO:1901678">
    <property type="term" value="P:iron coordination entity transport"/>
    <property type="evidence" value="ECO:0007669"/>
    <property type="project" value="UniProtKB-ARBA"/>
</dbReference>
<accession>A0A438AKT1</accession>
<dbReference type="AlphaFoldDB" id="A0A438AKT1"/>
<feature type="domain" description="Fe/B12 periplasmic-binding" evidence="7">
    <location>
        <begin position="44"/>
        <end position="310"/>
    </location>
</feature>